<evidence type="ECO:0000313" key="2">
    <source>
        <dbReference type="Proteomes" id="UP000326396"/>
    </source>
</evidence>
<dbReference type="Proteomes" id="UP000326396">
    <property type="component" value="Linkage Group LG2"/>
</dbReference>
<evidence type="ECO:0000313" key="1">
    <source>
        <dbReference type="EMBL" id="KAD4585585.1"/>
    </source>
</evidence>
<proteinExistence type="predicted"/>
<reference evidence="1 2" key="1">
    <citation type="submission" date="2019-05" db="EMBL/GenBank/DDBJ databases">
        <title>Mikania micrantha, genome provides insights into the molecular mechanism of rapid growth.</title>
        <authorList>
            <person name="Liu B."/>
        </authorList>
    </citation>
    <scope>NUCLEOTIDE SEQUENCE [LARGE SCALE GENOMIC DNA]</scope>
    <source>
        <strain evidence="1">NLD-2019</strain>
        <tissue evidence="1">Leaf</tissue>
    </source>
</reference>
<dbReference type="EMBL" id="SZYD01000012">
    <property type="protein sequence ID" value="KAD4585585.1"/>
    <property type="molecule type" value="Genomic_DNA"/>
</dbReference>
<comment type="caution">
    <text evidence="1">The sequence shown here is derived from an EMBL/GenBank/DDBJ whole genome shotgun (WGS) entry which is preliminary data.</text>
</comment>
<protein>
    <submittedName>
        <fullName evidence="1">Uncharacterized protein</fullName>
    </submittedName>
</protein>
<sequence>MNSVFKSFSDNENDDSLQKQFQNLEIEWDFIKKSISRSNRRSFTTVSGDHRLLHMYHNSPKQLMSLLQNENTPLKHQHQAAVEGIEHPEVDFDDGRLKGRRLFVESDVGSDDNGGCFDVDEQSEVSTEFSCKDFEGYHENCNRFCMDLPWSGVTERDGMVAAVKEGGGGGGSGGSVGKWIVCVVMVMFAFAIVAFECSGEEHVLVPT</sequence>
<organism evidence="1 2">
    <name type="scientific">Mikania micrantha</name>
    <name type="common">bitter vine</name>
    <dbReference type="NCBI Taxonomy" id="192012"/>
    <lineage>
        <taxon>Eukaryota</taxon>
        <taxon>Viridiplantae</taxon>
        <taxon>Streptophyta</taxon>
        <taxon>Embryophyta</taxon>
        <taxon>Tracheophyta</taxon>
        <taxon>Spermatophyta</taxon>
        <taxon>Magnoliopsida</taxon>
        <taxon>eudicotyledons</taxon>
        <taxon>Gunneridae</taxon>
        <taxon>Pentapetalae</taxon>
        <taxon>asterids</taxon>
        <taxon>campanulids</taxon>
        <taxon>Asterales</taxon>
        <taxon>Asteraceae</taxon>
        <taxon>Asteroideae</taxon>
        <taxon>Heliantheae alliance</taxon>
        <taxon>Eupatorieae</taxon>
        <taxon>Mikania</taxon>
    </lineage>
</organism>
<keyword evidence="2" id="KW-1185">Reference proteome</keyword>
<dbReference type="AlphaFoldDB" id="A0A5N6NF70"/>
<name>A0A5N6NF70_9ASTR</name>
<dbReference type="OrthoDB" id="1739873at2759"/>
<accession>A0A5N6NF70</accession>
<gene>
    <name evidence="1" type="ORF">E3N88_23186</name>
</gene>